<keyword evidence="3" id="KW-0378">Hydrolase</keyword>
<evidence type="ECO:0000256" key="2">
    <source>
        <dbReference type="ARBA" id="ARBA00022729"/>
    </source>
</evidence>
<evidence type="ECO:0000256" key="8">
    <source>
        <dbReference type="PIRSR" id="PIRSR618044-2"/>
    </source>
</evidence>
<dbReference type="PRINTS" id="PR00725">
    <property type="entry name" value="DADACBPTASE1"/>
</dbReference>
<gene>
    <name evidence="12" type="ORF">LA66_06585</name>
</gene>
<evidence type="ECO:0000256" key="9">
    <source>
        <dbReference type="RuleBase" id="RU004016"/>
    </source>
</evidence>
<dbReference type="Gene3D" id="3.40.710.10">
    <property type="entry name" value="DD-peptidase/beta-lactamase superfamily"/>
    <property type="match status" value="1"/>
</dbReference>
<evidence type="ECO:0000256" key="5">
    <source>
        <dbReference type="ARBA" id="ARBA00022984"/>
    </source>
</evidence>
<keyword evidence="6" id="KW-0961">Cell wall biogenesis/degradation</keyword>
<dbReference type="GO" id="GO:0071555">
    <property type="term" value="P:cell wall organization"/>
    <property type="evidence" value="ECO:0007669"/>
    <property type="project" value="UniProtKB-KW"/>
</dbReference>
<evidence type="ECO:0000256" key="7">
    <source>
        <dbReference type="PIRSR" id="PIRSR618044-1"/>
    </source>
</evidence>
<feature type="binding site" evidence="8">
    <location>
        <position position="244"/>
    </location>
    <ligand>
        <name>substrate</name>
    </ligand>
</feature>
<keyword evidence="4" id="KW-0133">Cell shape</keyword>
<name>A0A0B1QBC3_9HYPH</name>
<evidence type="ECO:0000256" key="1">
    <source>
        <dbReference type="ARBA" id="ARBA00007164"/>
    </source>
</evidence>
<dbReference type="OrthoDB" id="7912889at2"/>
<protein>
    <submittedName>
        <fullName evidence="12">Penicillin-binding protein</fullName>
    </submittedName>
</protein>
<dbReference type="AlphaFoldDB" id="A0A0B1QBC3"/>
<dbReference type="InterPro" id="IPR001967">
    <property type="entry name" value="Peptidase_S11_N"/>
</dbReference>
<dbReference type="GO" id="GO:0009252">
    <property type="term" value="P:peptidoglycan biosynthetic process"/>
    <property type="evidence" value="ECO:0007669"/>
    <property type="project" value="UniProtKB-KW"/>
</dbReference>
<feature type="domain" description="Peptidase S11 D-alanyl-D-alanine carboxypeptidase A N-terminal" evidence="11">
    <location>
        <begin position="52"/>
        <end position="274"/>
    </location>
</feature>
<evidence type="ECO:0000313" key="13">
    <source>
        <dbReference type="Proteomes" id="UP000030826"/>
    </source>
</evidence>
<evidence type="ECO:0000313" key="12">
    <source>
        <dbReference type="EMBL" id="KHJ56242.1"/>
    </source>
</evidence>
<dbReference type="Proteomes" id="UP000030826">
    <property type="component" value="Unassembled WGS sequence"/>
</dbReference>
<dbReference type="GO" id="GO:0006508">
    <property type="term" value="P:proteolysis"/>
    <property type="evidence" value="ECO:0007669"/>
    <property type="project" value="InterPro"/>
</dbReference>
<dbReference type="EMBL" id="JRFJ01000001">
    <property type="protein sequence ID" value="KHJ56242.1"/>
    <property type="molecule type" value="Genomic_DNA"/>
</dbReference>
<accession>A0A0B1QBC3</accession>
<dbReference type="Pfam" id="PF00768">
    <property type="entry name" value="Peptidase_S11"/>
    <property type="match status" value="1"/>
</dbReference>
<feature type="chain" id="PRO_5002081344" evidence="10">
    <location>
        <begin position="25"/>
        <end position="291"/>
    </location>
</feature>
<comment type="similarity">
    <text evidence="1 9">Belongs to the peptidase S11 family.</text>
</comment>
<dbReference type="InterPro" id="IPR018044">
    <property type="entry name" value="Peptidase_S11"/>
</dbReference>
<dbReference type="SUPFAM" id="SSF56601">
    <property type="entry name" value="beta-lactamase/transpeptidase-like"/>
    <property type="match status" value="1"/>
</dbReference>
<evidence type="ECO:0000256" key="6">
    <source>
        <dbReference type="ARBA" id="ARBA00023316"/>
    </source>
</evidence>
<evidence type="ECO:0000259" key="11">
    <source>
        <dbReference type="Pfam" id="PF00768"/>
    </source>
</evidence>
<feature type="active site" description="Acyl-ester intermediate" evidence="7">
    <location>
        <position position="82"/>
    </location>
</feature>
<organism evidence="12 13">
    <name type="scientific">Aureimonas altamirensis</name>
    <dbReference type="NCBI Taxonomy" id="370622"/>
    <lineage>
        <taxon>Bacteria</taxon>
        <taxon>Pseudomonadati</taxon>
        <taxon>Pseudomonadota</taxon>
        <taxon>Alphaproteobacteria</taxon>
        <taxon>Hyphomicrobiales</taxon>
        <taxon>Aurantimonadaceae</taxon>
        <taxon>Aureimonas</taxon>
    </lineage>
</organism>
<keyword evidence="5" id="KW-0573">Peptidoglycan synthesis</keyword>
<dbReference type="PANTHER" id="PTHR21581">
    <property type="entry name" value="D-ALANYL-D-ALANINE CARBOXYPEPTIDASE"/>
    <property type="match status" value="1"/>
</dbReference>
<dbReference type="InterPro" id="IPR012338">
    <property type="entry name" value="Beta-lactam/transpept-like"/>
</dbReference>
<proteinExistence type="inferred from homology"/>
<dbReference type="PANTHER" id="PTHR21581:SF6">
    <property type="entry name" value="TRAFFICKING PROTEIN PARTICLE COMPLEX SUBUNIT 12"/>
    <property type="match status" value="1"/>
</dbReference>
<sequence>MLHPRLTRSLRRVALIASLALALAACRSGDVLTVSTPPAGTMPTTGVMAAVQERGQSELVLDASTGRILWQENANELRYPASLTKLMTLYLLFEAVESGRLNLDSPLTVSAEAASRPPARLGLPAGTSITVREAATALAVRSANDVAVVVAEGVAGSEEAFARQMNARARAIGMSRTHFVNASGLPDEGQISTARDMALLALQLRTRFPAYQNFFTLKEFRFNGRRYEATNKLLGKVPGVDGLKTGYIRASGFHLVATAQRGNKRLIAVVMGGETGRARDARVEELLETWF</sequence>
<evidence type="ECO:0000256" key="3">
    <source>
        <dbReference type="ARBA" id="ARBA00022801"/>
    </source>
</evidence>
<keyword evidence="2 10" id="KW-0732">Signal</keyword>
<dbReference type="PROSITE" id="PS51257">
    <property type="entry name" value="PROKAR_LIPOPROTEIN"/>
    <property type="match status" value="1"/>
</dbReference>
<evidence type="ECO:0000256" key="4">
    <source>
        <dbReference type="ARBA" id="ARBA00022960"/>
    </source>
</evidence>
<dbReference type="GO" id="GO:0009002">
    <property type="term" value="F:serine-type D-Ala-D-Ala carboxypeptidase activity"/>
    <property type="evidence" value="ECO:0007669"/>
    <property type="project" value="InterPro"/>
</dbReference>
<feature type="signal peptide" evidence="10">
    <location>
        <begin position="1"/>
        <end position="24"/>
    </location>
</feature>
<dbReference type="RefSeq" id="WP_039189779.1">
    <property type="nucleotide sequence ID" value="NZ_JRFJ01000001.1"/>
</dbReference>
<evidence type="ECO:0000256" key="10">
    <source>
        <dbReference type="SAM" id="SignalP"/>
    </source>
</evidence>
<dbReference type="STRING" id="370622.LA66_06585"/>
<dbReference type="GO" id="GO:0008360">
    <property type="term" value="P:regulation of cell shape"/>
    <property type="evidence" value="ECO:0007669"/>
    <property type="project" value="UniProtKB-KW"/>
</dbReference>
<comment type="caution">
    <text evidence="12">The sequence shown here is derived from an EMBL/GenBank/DDBJ whole genome shotgun (WGS) entry which is preliminary data.</text>
</comment>
<feature type="active site" evidence="7">
    <location>
        <position position="142"/>
    </location>
</feature>
<feature type="active site" description="Proton acceptor" evidence="7">
    <location>
        <position position="85"/>
    </location>
</feature>
<reference evidence="12 13" key="1">
    <citation type="submission" date="2014-09" db="EMBL/GenBank/DDBJ databases">
        <title>Isolation and characterization of Aurantimonas altamirensis ON-56566 from clinical sample following a dog bite.</title>
        <authorList>
            <person name="Eshaghi A."/>
            <person name="Li A."/>
            <person name="Shahinas D."/>
            <person name="Bahn P."/>
            <person name="Kus J.V."/>
            <person name="Patel S.N."/>
        </authorList>
    </citation>
    <scope>NUCLEOTIDE SEQUENCE [LARGE SCALE GENOMIC DNA]</scope>
    <source>
        <strain evidence="12 13">ON-56566</strain>
    </source>
</reference>